<name>A0A401ZA89_9CHLR</name>
<feature type="transmembrane region" description="Helical" evidence="2">
    <location>
        <begin position="547"/>
        <end position="569"/>
    </location>
</feature>
<dbReference type="OrthoDB" id="134672at2"/>
<feature type="transmembrane region" description="Helical" evidence="2">
    <location>
        <begin position="98"/>
        <end position="117"/>
    </location>
</feature>
<organism evidence="4 5">
    <name type="scientific">Dictyobacter aurantiacus</name>
    <dbReference type="NCBI Taxonomy" id="1936993"/>
    <lineage>
        <taxon>Bacteria</taxon>
        <taxon>Bacillati</taxon>
        <taxon>Chloroflexota</taxon>
        <taxon>Ktedonobacteria</taxon>
        <taxon>Ktedonobacterales</taxon>
        <taxon>Dictyobacteraceae</taxon>
        <taxon>Dictyobacter</taxon>
    </lineage>
</organism>
<proteinExistence type="predicted"/>
<sequence length="841" mass="94918">MKSFENKPKEEITAPDGLVSEENVNSGGIPEDATTDYASAPATEPTATASEPDTGAEVDTQTWPEYEEVDIPSESDREDADEEPAARKSFWPPTREQLWTGIAFWGVVLLGVILRFWGLGDKPLHHDESLHAYFSLILMHNNMENWLTCAQTAASSCYRYDPLTHGPFQFHIIAFVYKISQLLGAPDHGVNTTTVRIAAATLGSALVGLPYFLRDYISKVGAWLACFLLAISPSMVYYSRFAREDIYMAFFTLLTVVAIARYVRDRKGGWLLLSALAFTLSYATKEATFLTIAVFGSFLGALIVWELGVRLKLRNVNTREGRPFWDQFIPTTAAPWFTLGYFAILGIVAKLFFGKLKELSIYITANKANTAIADAYVARLKANTVALLPWLGMLLAVVIAILLIREVRGTITTERRGLARRVERRWQPVLDTIVTMPWTHWFFAVVCSWFVFIVLFSVLFTNLPGGIGDGIWQGLYYWLQQQQVARGGQPWYYYFLLIPLYEQIGVVFGLVGVIRCLVRPTRFRLFLVYWFIGNVFIYTWAGEKMPWLTIHMTMPMMLLAAIALEPAVLKVIQVVKERVGRSTQTVGIAEEKTTPLAGELKSPVAFIPPRVRKPLALGGSVATVVLALLLLVPTLQNMFQLSFVHYADAPHEMMIYVQTTTDVNTMMDKIAALDKKLYGGQHKIPIGLVEDATWPFAWYVRDYTNVCFNYPNGCTSTAQNIPVIITSGDQMPSMQYQYRDTYQFHQYHMRTQWDQGYMPPPCKATPGHPCTDPQTYTGVGPWLWLSYGDNPPPNAKFDLGRAVNNIWNWWWQRKAFGSIDGSYDMGLFIRNDVSSQTGIKP</sequence>
<feature type="transmembrane region" description="Helical" evidence="2">
    <location>
        <begin position="491"/>
        <end position="511"/>
    </location>
</feature>
<feature type="compositionally biased region" description="Acidic residues" evidence="1">
    <location>
        <begin position="65"/>
        <end position="83"/>
    </location>
</feature>
<gene>
    <name evidence="4" type="ORF">KDAU_11040</name>
</gene>
<comment type="caution">
    <text evidence="4">The sequence shown here is derived from an EMBL/GenBank/DDBJ whole genome shotgun (WGS) entry which is preliminary data.</text>
</comment>
<feature type="transmembrane region" description="Helical" evidence="2">
    <location>
        <begin position="268"/>
        <end position="283"/>
    </location>
</feature>
<feature type="transmembrane region" description="Helical" evidence="2">
    <location>
        <begin position="523"/>
        <end position="541"/>
    </location>
</feature>
<reference evidence="5" key="1">
    <citation type="submission" date="2018-12" db="EMBL/GenBank/DDBJ databases">
        <title>Tengunoibacter tsumagoiensis gen. nov., sp. nov., Dictyobacter kobayashii sp. nov., D. alpinus sp. nov., and D. joshuensis sp. nov. and description of Dictyobacteraceae fam. nov. within the order Ktedonobacterales isolated from Tengu-no-mugimeshi.</title>
        <authorList>
            <person name="Wang C.M."/>
            <person name="Zheng Y."/>
            <person name="Sakai Y."/>
            <person name="Toyoda A."/>
            <person name="Minakuchi Y."/>
            <person name="Abe K."/>
            <person name="Yokota A."/>
            <person name="Yabe S."/>
        </authorList>
    </citation>
    <scope>NUCLEOTIDE SEQUENCE [LARGE SCALE GENOMIC DNA]</scope>
    <source>
        <strain evidence="5">S-27</strain>
    </source>
</reference>
<evidence type="ECO:0000256" key="1">
    <source>
        <dbReference type="SAM" id="MobiDB-lite"/>
    </source>
</evidence>
<dbReference type="InterPro" id="IPR019962">
    <property type="entry name" value="CHP03663"/>
</dbReference>
<dbReference type="EMBL" id="BIFQ01000001">
    <property type="protein sequence ID" value="GCE03775.1"/>
    <property type="molecule type" value="Genomic_DNA"/>
</dbReference>
<keyword evidence="2" id="KW-1133">Transmembrane helix</keyword>
<dbReference type="AlphaFoldDB" id="A0A401ZA89"/>
<dbReference type="Pfam" id="PF13231">
    <property type="entry name" value="PMT_2"/>
    <property type="match status" value="1"/>
</dbReference>
<feature type="transmembrane region" description="Helical" evidence="2">
    <location>
        <begin position="195"/>
        <end position="213"/>
    </location>
</feature>
<feature type="transmembrane region" description="Helical" evidence="2">
    <location>
        <begin position="387"/>
        <end position="405"/>
    </location>
</feature>
<dbReference type="Proteomes" id="UP000287224">
    <property type="component" value="Unassembled WGS sequence"/>
</dbReference>
<feature type="transmembrane region" description="Helical" evidence="2">
    <location>
        <begin position="289"/>
        <end position="307"/>
    </location>
</feature>
<evidence type="ECO:0000313" key="4">
    <source>
        <dbReference type="EMBL" id="GCE03775.1"/>
    </source>
</evidence>
<evidence type="ECO:0000313" key="5">
    <source>
        <dbReference type="Proteomes" id="UP000287224"/>
    </source>
</evidence>
<keyword evidence="2" id="KW-0812">Transmembrane</keyword>
<feature type="transmembrane region" description="Helical" evidence="2">
    <location>
        <begin position="246"/>
        <end position="263"/>
    </location>
</feature>
<keyword evidence="5" id="KW-1185">Reference proteome</keyword>
<feature type="transmembrane region" description="Helical" evidence="2">
    <location>
        <begin position="220"/>
        <end position="240"/>
    </location>
</feature>
<feature type="compositionally biased region" description="Basic and acidic residues" evidence="1">
    <location>
        <begin position="1"/>
        <end position="12"/>
    </location>
</feature>
<accession>A0A401ZA89</accession>
<dbReference type="PANTHER" id="PTHR41710">
    <property type="entry name" value="GLYCOSYL TRANSFERASE, FAMILY 39"/>
    <property type="match status" value="1"/>
</dbReference>
<evidence type="ECO:0000256" key="2">
    <source>
        <dbReference type="SAM" id="Phobius"/>
    </source>
</evidence>
<feature type="transmembrane region" description="Helical" evidence="2">
    <location>
        <begin position="615"/>
        <end position="635"/>
    </location>
</feature>
<protein>
    <recommendedName>
        <fullName evidence="3">Glycosyltransferase RgtA/B/C/D-like domain-containing protein</fullName>
    </recommendedName>
</protein>
<dbReference type="InterPro" id="IPR038731">
    <property type="entry name" value="RgtA/B/C-like"/>
</dbReference>
<feature type="transmembrane region" description="Helical" evidence="2">
    <location>
        <begin position="328"/>
        <end position="353"/>
    </location>
</feature>
<feature type="transmembrane region" description="Helical" evidence="2">
    <location>
        <begin position="441"/>
        <end position="460"/>
    </location>
</feature>
<dbReference type="RefSeq" id="WP_160145659.1">
    <property type="nucleotide sequence ID" value="NZ_BIFQ01000001.1"/>
</dbReference>
<feature type="region of interest" description="Disordered" evidence="1">
    <location>
        <begin position="1"/>
        <end position="89"/>
    </location>
</feature>
<evidence type="ECO:0000259" key="3">
    <source>
        <dbReference type="Pfam" id="PF13231"/>
    </source>
</evidence>
<feature type="domain" description="Glycosyltransferase RgtA/B/C/D-like" evidence="3">
    <location>
        <begin position="165"/>
        <end position="295"/>
    </location>
</feature>
<feature type="compositionally biased region" description="Low complexity" evidence="1">
    <location>
        <begin position="38"/>
        <end position="52"/>
    </location>
</feature>
<dbReference type="PANTHER" id="PTHR41710:SF2">
    <property type="entry name" value="GLYCOSYL TRANSFERASE FAMILY 39_83 DOMAIN-CONTAINING PROTEIN"/>
    <property type="match status" value="1"/>
</dbReference>
<dbReference type="NCBIfam" id="TIGR03663">
    <property type="entry name" value="flippase activity-associated protein Agl23"/>
    <property type="match status" value="1"/>
</dbReference>
<keyword evidence="2" id="KW-0472">Membrane</keyword>